<keyword evidence="2" id="KW-1185">Reference proteome</keyword>
<comment type="caution">
    <text evidence="1">The sequence shown here is derived from an EMBL/GenBank/DDBJ whole genome shotgun (WGS) entry which is preliminary data.</text>
</comment>
<reference evidence="1" key="1">
    <citation type="journal article" date="2022" name="bioRxiv">
        <title>Sequencing and chromosome-scale assembly of the giantPleurodeles waltlgenome.</title>
        <authorList>
            <person name="Brown T."/>
            <person name="Elewa A."/>
            <person name="Iarovenko S."/>
            <person name="Subramanian E."/>
            <person name="Araus A.J."/>
            <person name="Petzold A."/>
            <person name="Susuki M."/>
            <person name="Suzuki K.-i.T."/>
            <person name="Hayashi T."/>
            <person name="Toyoda A."/>
            <person name="Oliveira C."/>
            <person name="Osipova E."/>
            <person name="Leigh N.D."/>
            <person name="Simon A."/>
            <person name="Yun M.H."/>
        </authorList>
    </citation>
    <scope>NUCLEOTIDE SEQUENCE</scope>
    <source>
        <strain evidence="1">20211129_DDA</strain>
        <tissue evidence="1">Liver</tissue>
    </source>
</reference>
<name>A0AAV7P7L4_PLEWA</name>
<proteinExistence type="predicted"/>
<dbReference type="AlphaFoldDB" id="A0AAV7P7L4"/>
<dbReference type="Proteomes" id="UP001066276">
    <property type="component" value="Chromosome 7"/>
</dbReference>
<protein>
    <submittedName>
        <fullName evidence="1">Uncharacterized protein</fullName>
    </submittedName>
</protein>
<evidence type="ECO:0000313" key="1">
    <source>
        <dbReference type="EMBL" id="KAJ1124311.1"/>
    </source>
</evidence>
<accession>A0AAV7P7L4</accession>
<sequence length="66" mass="7532">MHRRPRKNTKRPVSASEVSPNGFQMWLARLETALEGVTGDSESPSSPLRFYGHKCSRHSVVHHFSR</sequence>
<organism evidence="1 2">
    <name type="scientific">Pleurodeles waltl</name>
    <name type="common">Iberian ribbed newt</name>
    <dbReference type="NCBI Taxonomy" id="8319"/>
    <lineage>
        <taxon>Eukaryota</taxon>
        <taxon>Metazoa</taxon>
        <taxon>Chordata</taxon>
        <taxon>Craniata</taxon>
        <taxon>Vertebrata</taxon>
        <taxon>Euteleostomi</taxon>
        <taxon>Amphibia</taxon>
        <taxon>Batrachia</taxon>
        <taxon>Caudata</taxon>
        <taxon>Salamandroidea</taxon>
        <taxon>Salamandridae</taxon>
        <taxon>Pleurodelinae</taxon>
        <taxon>Pleurodeles</taxon>
    </lineage>
</organism>
<dbReference type="EMBL" id="JANPWB010000011">
    <property type="protein sequence ID" value="KAJ1124311.1"/>
    <property type="molecule type" value="Genomic_DNA"/>
</dbReference>
<evidence type="ECO:0000313" key="2">
    <source>
        <dbReference type="Proteomes" id="UP001066276"/>
    </source>
</evidence>
<gene>
    <name evidence="1" type="ORF">NDU88_002772</name>
</gene>